<sequence>MSTPTAIPTAADVAVDFLTAMARGDADAAIALVHPDIVYTNVGLPTLRHTGTVKVLRGLDGPVGFGVRFLNVSADGNTVLTERIDEISLGRFHWQFWVCGRFEIRDGLVVGWRDYFDNLHMARKFVRALIAVVVPSSQRPLPAPRPIG</sequence>
<dbReference type="RefSeq" id="WP_188490882.1">
    <property type="nucleotide sequence ID" value="NZ_BMCS01000002.1"/>
</dbReference>
<proteinExistence type="predicted"/>
<dbReference type="GO" id="GO:0016787">
    <property type="term" value="F:hydrolase activity"/>
    <property type="evidence" value="ECO:0007669"/>
    <property type="project" value="UniProtKB-KW"/>
</dbReference>
<evidence type="ECO:0000259" key="1">
    <source>
        <dbReference type="Pfam" id="PF07858"/>
    </source>
</evidence>
<organism evidence="2 3">
    <name type="scientific">Williamsia phyllosphaerae</name>
    <dbReference type="NCBI Taxonomy" id="885042"/>
    <lineage>
        <taxon>Bacteria</taxon>
        <taxon>Bacillati</taxon>
        <taxon>Actinomycetota</taxon>
        <taxon>Actinomycetes</taxon>
        <taxon>Mycobacteriales</taxon>
        <taxon>Nocardiaceae</taxon>
        <taxon>Williamsia</taxon>
    </lineage>
</organism>
<evidence type="ECO:0000313" key="3">
    <source>
        <dbReference type="Proteomes" id="UP000632454"/>
    </source>
</evidence>
<gene>
    <name evidence="2" type="primary">ephG</name>
    <name evidence="2" type="ORF">GCM10007298_31330</name>
</gene>
<accession>A0ABQ1V0K5</accession>
<keyword evidence="2" id="KW-0378">Hydrolase</keyword>
<feature type="domain" description="Limonene-1,2-epoxide hydrolase" evidence="1">
    <location>
        <begin position="13"/>
        <end position="127"/>
    </location>
</feature>
<dbReference type="Gene3D" id="3.10.450.50">
    <property type="match status" value="1"/>
</dbReference>
<dbReference type="SUPFAM" id="SSF54427">
    <property type="entry name" value="NTF2-like"/>
    <property type="match status" value="1"/>
</dbReference>
<dbReference type="EMBL" id="BMCS01000002">
    <property type="protein sequence ID" value="GGF33211.1"/>
    <property type="molecule type" value="Genomic_DNA"/>
</dbReference>
<name>A0ABQ1V0K5_9NOCA</name>
<keyword evidence="3" id="KW-1185">Reference proteome</keyword>
<protein>
    <submittedName>
        <fullName evidence="2">Epoxide hydrolase EphG</fullName>
    </submittedName>
</protein>
<dbReference type="InterPro" id="IPR013100">
    <property type="entry name" value="LEH"/>
</dbReference>
<dbReference type="InterPro" id="IPR032710">
    <property type="entry name" value="NTF2-like_dom_sf"/>
</dbReference>
<reference evidence="3" key="1">
    <citation type="journal article" date="2019" name="Int. J. Syst. Evol. Microbiol.">
        <title>The Global Catalogue of Microorganisms (GCM) 10K type strain sequencing project: providing services to taxonomists for standard genome sequencing and annotation.</title>
        <authorList>
            <consortium name="The Broad Institute Genomics Platform"/>
            <consortium name="The Broad Institute Genome Sequencing Center for Infectious Disease"/>
            <person name="Wu L."/>
            <person name="Ma J."/>
        </authorList>
    </citation>
    <scope>NUCLEOTIDE SEQUENCE [LARGE SCALE GENOMIC DNA]</scope>
    <source>
        <strain evidence="3">CCM 7855</strain>
    </source>
</reference>
<comment type="caution">
    <text evidence="2">The sequence shown here is derived from an EMBL/GenBank/DDBJ whole genome shotgun (WGS) entry which is preliminary data.</text>
</comment>
<evidence type="ECO:0000313" key="2">
    <source>
        <dbReference type="EMBL" id="GGF33211.1"/>
    </source>
</evidence>
<dbReference type="Pfam" id="PF07858">
    <property type="entry name" value="LEH"/>
    <property type="match status" value="1"/>
</dbReference>
<dbReference type="Proteomes" id="UP000632454">
    <property type="component" value="Unassembled WGS sequence"/>
</dbReference>